<feature type="transmembrane region" description="Helical" evidence="1">
    <location>
        <begin position="35"/>
        <end position="54"/>
    </location>
</feature>
<reference evidence="3" key="1">
    <citation type="submission" date="2014-09" db="EMBL/GenBank/DDBJ databases">
        <title>Draft genome sequence of an oleaginous Mucoromycotina fungus Mucor ambiguus NBRC6742.</title>
        <authorList>
            <person name="Takeda I."/>
            <person name="Yamane N."/>
            <person name="Morita T."/>
            <person name="Tamano K."/>
            <person name="Machida M."/>
            <person name="Baker S."/>
            <person name="Koike H."/>
        </authorList>
    </citation>
    <scope>NUCLEOTIDE SEQUENCE</scope>
    <source>
        <strain evidence="3">NBRC 6742</strain>
    </source>
</reference>
<name>A0A0C9N6W7_9FUNG</name>
<dbReference type="Proteomes" id="UP000053815">
    <property type="component" value="Unassembled WGS sequence"/>
</dbReference>
<keyword evidence="1" id="KW-0812">Transmembrane</keyword>
<feature type="transmembrane region" description="Helical" evidence="1">
    <location>
        <begin position="91"/>
        <end position="113"/>
    </location>
</feature>
<accession>A0A0C9N6W7</accession>
<evidence type="ECO:0000256" key="1">
    <source>
        <dbReference type="SAM" id="Phobius"/>
    </source>
</evidence>
<dbReference type="AlphaFoldDB" id="A0A0C9N6W7"/>
<protein>
    <recommendedName>
        <fullName evidence="5">Transmembrane protein</fullName>
    </recommendedName>
</protein>
<keyword evidence="2" id="KW-0732">Signal</keyword>
<proteinExistence type="predicted"/>
<keyword evidence="1" id="KW-0472">Membrane</keyword>
<keyword evidence="4" id="KW-1185">Reference proteome</keyword>
<gene>
    <name evidence="3" type="ORF">MAM1_0982d11398</name>
</gene>
<evidence type="ECO:0000313" key="3">
    <source>
        <dbReference type="EMBL" id="GAN11797.1"/>
    </source>
</evidence>
<feature type="transmembrane region" description="Helical" evidence="1">
    <location>
        <begin position="61"/>
        <end position="79"/>
    </location>
</feature>
<feature type="signal peptide" evidence="2">
    <location>
        <begin position="1"/>
        <end position="25"/>
    </location>
</feature>
<evidence type="ECO:0000313" key="4">
    <source>
        <dbReference type="Proteomes" id="UP000053815"/>
    </source>
</evidence>
<evidence type="ECO:0008006" key="5">
    <source>
        <dbReference type="Google" id="ProtNLM"/>
    </source>
</evidence>
<keyword evidence="1" id="KW-1133">Transmembrane helix</keyword>
<evidence type="ECO:0000256" key="2">
    <source>
        <dbReference type="SAM" id="SignalP"/>
    </source>
</evidence>
<organism evidence="3">
    <name type="scientific">Mucor ambiguus</name>
    <dbReference type="NCBI Taxonomy" id="91626"/>
    <lineage>
        <taxon>Eukaryota</taxon>
        <taxon>Fungi</taxon>
        <taxon>Fungi incertae sedis</taxon>
        <taxon>Mucoromycota</taxon>
        <taxon>Mucoromycotina</taxon>
        <taxon>Mucoromycetes</taxon>
        <taxon>Mucorales</taxon>
        <taxon>Mucorineae</taxon>
        <taxon>Mucoraceae</taxon>
        <taxon>Mucor</taxon>
    </lineage>
</organism>
<dbReference type="EMBL" id="DF837271">
    <property type="protein sequence ID" value="GAN11797.1"/>
    <property type="molecule type" value="Genomic_DNA"/>
</dbReference>
<sequence length="122" mass="13050">MMLSLGNLLLFAAATAVYLLSWCLGARCCCNCCSFAILAMLSLVGACFCCLLPFTFCLGAVYCCCCCSLIIAVLVMHSLGARFCCCCHSFAVLGLASAAGVVIWIFWFVLCFVDVPIAETQH</sequence>
<feature type="chain" id="PRO_5002199991" description="Transmembrane protein" evidence="2">
    <location>
        <begin position="26"/>
        <end position="122"/>
    </location>
</feature>